<organism evidence="2">
    <name type="scientific">Eutreptiella gymnastica</name>
    <dbReference type="NCBI Taxonomy" id="73025"/>
    <lineage>
        <taxon>Eukaryota</taxon>
        <taxon>Discoba</taxon>
        <taxon>Euglenozoa</taxon>
        <taxon>Euglenida</taxon>
        <taxon>Spirocuta</taxon>
        <taxon>Euglenophyceae</taxon>
        <taxon>Eutreptiales</taxon>
        <taxon>Eutreptiaceae</taxon>
        <taxon>Eutreptiella</taxon>
    </lineage>
</organism>
<evidence type="ECO:0000313" key="1">
    <source>
        <dbReference type="EMBL" id="CAE0826211.1"/>
    </source>
</evidence>
<proteinExistence type="predicted"/>
<dbReference type="EMBL" id="HBJA01108492">
    <property type="protein sequence ID" value="CAE0826212.1"/>
    <property type="molecule type" value="Transcribed_RNA"/>
</dbReference>
<sequence length="136" mass="14885">MMIILGWGTAQLCFEPVCLLGEHRAGANQTRTLVQTVQQRISLGLLSFQLSTAPDSVPLIFRLILRFTECQCFIGVSTVLLLDQPLSASVQKGKSILDMFGIREADLFFLRAMSKGCVAGQGFASCCKLTHQRTCA</sequence>
<name>A0A6T2FDT1_9EUGL</name>
<reference evidence="2" key="1">
    <citation type="submission" date="2021-01" db="EMBL/GenBank/DDBJ databases">
        <authorList>
            <person name="Corre E."/>
            <person name="Pelletier E."/>
            <person name="Niang G."/>
            <person name="Scheremetjew M."/>
            <person name="Finn R."/>
            <person name="Kale V."/>
            <person name="Holt S."/>
            <person name="Cochrane G."/>
            <person name="Meng A."/>
            <person name="Brown T."/>
            <person name="Cohen L."/>
        </authorList>
    </citation>
    <scope>NUCLEOTIDE SEQUENCE</scope>
    <source>
        <strain evidence="2">CCMP1594</strain>
    </source>
</reference>
<evidence type="ECO:0000313" key="2">
    <source>
        <dbReference type="EMBL" id="CAE0826212.1"/>
    </source>
</evidence>
<gene>
    <name evidence="1" type="ORF">EGYM00163_LOCUS37463</name>
    <name evidence="2" type="ORF">EGYM00163_LOCUS37464</name>
</gene>
<accession>A0A6T2FDT1</accession>
<dbReference type="AlphaFoldDB" id="A0A6T2FDT1"/>
<dbReference type="EMBL" id="HBJA01108491">
    <property type="protein sequence ID" value="CAE0826211.1"/>
    <property type="molecule type" value="Transcribed_RNA"/>
</dbReference>
<protein>
    <submittedName>
        <fullName evidence="2">Uncharacterized protein</fullName>
    </submittedName>
</protein>